<reference evidence="1 2" key="1">
    <citation type="submission" date="2016-10" db="EMBL/GenBank/DDBJ databases">
        <authorList>
            <person name="de Groot N.N."/>
        </authorList>
    </citation>
    <scope>NUCLEOTIDE SEQUENCE [LARGE SCALE GENOMIC DNA]</scope>
    <source>
        <strain evidence="1 2">LMG 23650</strain>
    </source>
</reference>
<gene>
    <name evidence="1" type="ORF">SAMN05192543_104336</name>
</gene>
<name>A0A1I3LC27_9BURK</name>
<proteinExistence type="predicted"/>
<accession>A0A1I3LC27</accession>
<evidence type="ECO:0000313" key="1">
    <source>
        <dbReference type="EMBL" id="SFI82056.1"/>
    </source>
</evidence>
<organism evidence="1 2">
    <name type="scientific">Paraburkholderia megapolitana</name>
    <dbReference type="NCBI Taxonomy" id="420953"/>
    <lineage>
        <taxon>Bacteria</taxon>
        <taxon>Pseudomonadati</taxon>
        <taxon>Pseudomonadota</taxon>
        <taxon>Betaproteobacteria</taxon>
        <taxon>Burkholderiales</taxon>
        <taxon>Burkholderiaceae</taxon>
        <taxon>Paraburkholderia</taxon>
    </lineage>
</organism>
<evidence type="ECO:0000313" key="2">
    <source>
        <dbReference type="Proteomes" id="UP000199548"/>
    </source>
</evidence>
<dbReference type="Proteomes" id="UP000199548">
    <property type="component" value="Unassembled WGS sequence"/>
</dbReference>
<dbReference type="SUPFAM" id="SSF55469">
    <property type="entry name" value="FMN-dependent nitroreductase-like"/>
    <property type="match status" value="1"/>
</dbReference>
<dbReference type="EMBL" id="FOQU01000004">
    <property type="protein sequence ID" value="SFI82056.1"/>
    <property type="molecule type" value="Genomic_DNA"/>
</dbReference>
<dbReference type="STRING" id="420953.SAMN05192543_104336"/>
<keyword evidence="2" id="KW-1185">Reference proteome</keyword>
<protein>
    <submittedName>
        <fullName evidence="1">Uncharacterized protein</fullName>
    </submittedName>
</protein>
<dbReference type="RefSeq" id="WP_170275639.1">
    <property type="nucleotide sequence ID" value="NZ_CP041743.1"/>
</dbReference>
<dbReference type="GO" id="GO:0016491">
    <property type="term" value="F:oxidoreductase activity"/>
    <property type="evidence" value="ECO:0007669"/>
    <property type="project" value="InterPro"/>
</dbReference>
<dbReference type="InterPro" id="IPR000415">
    <property type="entry name" value="Nitroreductase-like"/>
</dbReference>
<dbReference type="Gene3D" id="3.40.109.10">
    <property type="entry name" value="NADH Oxidase"/>
    <property type="match status" value="1"/>
</dbReference>
<dbReference type="AlphaFoldDB" id="A0A1I3LC27"/>
<sequence>MIATARLVCGMSLGYADPSQPENGLVSTREPVDGFVHFLSGADNLPANPNP</sequence>